<dbReference type="InterPro" id="IPR035901">
    <property type="entry name" value="GIY-YIG_endonuc_sf"/>
</dbReference>
<gene>
    <name evidence="2" type="ORF">CN585_04460</name>
</gene>
<proteinExistence type="predicted"/>
<reference evidence="2 3" key="1">
    <citation type="submission" date="2017-09" db="EMBL/GenBank/DDBJ databases">
        <title>Large-scale bioinformatics analysis of Bacillus genomes uncovers conserved roles of natural products in bacterial physiology.</title>
        <authorList>
            <consortium name="Agbiome Team Llc"/>
            <person name="Bleich R.M."/>
            <person name="Grubbs K.J."/>
            <person name="Santa Maria K.C."/>
            <person name="Allen S.E."/>
            <person name="Farag S."/>
            <person name="Shank E.A."/>
            <person name="Bowers A."/>
        </authorList>
    </citation>
    <scope>NUCLEOTIDE SEQUENCE [LARGE SCALE GENOMIC DNA]</scope>
    <source>
        <strain evidence="2 3">AFS021349</strain>
    </source>
</reference>
<protein>
    <recommendedName>
        <fullName evidence="1">GIY-YIG domain-containing protein</fullName>
    </recommendedName>
</protein>
<feature type="domain" description="GIY-YIG" evidence="1">
    <location>
        <begin position="48"/>
        <end position="128"/>
    </location>
</feature>
<evidence type="ECO:0000259" key="1">
    <source>
        <dbReference type="PROSITE" id="PS50164"/>
    </source>
</evidence>
<evidence type="ECO:0000313" key="3">
    <source>
        <dbReference type="Proteomes" id="UP000220841"/>
    </source>
</evidence>
<dbReference type="RefSeq" id="WP_098225868.1">
    <property type="nucleotide sequence ID" value="NZ_NUBY01000012.1"/>
</dbReference>
<dbReference type="CDD" id="cd00719">
    <property type="entry name" value="GIY-YIG_SF"/>
    <property type="match status" value="1"/>
</dbReference>
<accession>A0A2A8HLH9</accession>
<comment type="caution">
    <text evidence="2">The sequence shown here is derived from an EMBL/GenBank/DDBJ whole genome shotgun (WGS) entry which is preliminary data.</text>
</comment>
<dbReference type="Pfam" id="PF01541">
    <property type="entry name" value="GIY-YIG"/>
    <property type="match status" value="1"/>
</dbReference>
<dbReference type="Proteomes" id="UP000220841">
    <property type="component" value="Unassembled WGS sequence"/>
</dbReference>
<dbReference type="PROSITE" id="PS50164">
    <property type="entry name" value="GIY_YIG"/>
    <property type="match status" value="1"/>
</dbReference>
<dbReference type="EMBL" id="NUBY01000012">
    <property type="protein sequence ID" value="PEQ09707.1"/>
    <property type="molecule type" value="Genomic_DNA"/>
</dbReference>
<dbReference type="InterPro" id="IPR000305">
    <property type="entry name" value="GIY-YIG_endonuc"/>
</dbReference>
<name>A0A2A8HLH9_9BACI</name>
<evidence type="ECO:0000313" key="2">
    <source>
        <dbReference type="EMBL" id="PEQ09707.1"/>
    </source>
</evidence>
<dbReference type="AlphaFoldDB" id="A0A2A8HLH9"/>
<dbReference type="SUPFAM" id="SSF82771">
    <property type="entry name" value="GIY-YIG endonuclease"/>
    <property type="match status" value="1"/>
</dbReference>
<organism evidence="2 3">
    <name type="scientific">Bacillus toyonensis</name>
    <dbReference type="NCBI Taxonomy" id="155322"/>
    <lineage>
        <taxon>Bacteria</taxon>
        <taxon>Bacillati</taxon>
        <taxon>Bacillota</taxon>
        <taxon>Bacilli</taxon>
        <taxon>Bacillales</taxon>
        <taxon>Bacillaceae</taxon>
        <taxon>Bacillus</taxon>
        <taxon>Bacillus cereus group</taxon>
    </lineage>
</organism>
<sequence>MRDKLEQLLVSEEILPLSSSKWSVFQVDFKKECKEVTHKIINDNVPSNVIGVYVIQNGNGEVLYVGQGKVKARIKRHYKKLFASIPSYRQQFFQEKEGTMNIYWAVFERDRLVVETLLQLVLNPAFEAYKNERKN</sequence>